<gene>
    <name evidence="2" type="ORF">H9648_02540</name>
</gene>
<comment type="caution">
    <text evidence="2">The sequence shown here is derived from an EMBL/GenBank/DDBJ whole genome shotgun (WGS) entry which is preliminary data.</text>
</comment>
<dbReference type="PROSITE" id="PS51186">
    <property type="entry name" value="GNAT"/>
    <property type="match status" value="1"/>
</dbReference>
<dbReference type="SUPFAM" id="SSF55729">
    <property type="entry name" value="Acyl-CoA N-acyltransferases (Nat)"/>
    <property type="match status" value="1"/>
</dbReference>
<feature type="domain" description="N-acetyltransferase" evidence="1">
    <location>
        <begin position="4"/>
        <end position="142"/>
    </location>
</feature>
<dbReference type="EMBL" id="JACSQM010000001">
    <property type="protein sequence ID" value="MBD7962917.1"/>
    <property type="molecule type" value="Genomic_DNA"/>
</dbReference>
<dbReference type="Pfam" id="PF00583">
    <property type="entry name" value="Acetyltransf_1"/>
    <property type="match status" value="1"/>
</dbReference>
<reference evidence="2 3" key="1">
    <citation type="submission" date="2020-08" db="EMBL/GenBank/DDBJ databases">
        <title>A Genomic Blueprint of the Chicken Gut Microbiome.</title>
        <authorList>
            <person name="Gilroy R."/>
            <person name="Ravi A."/>
            <person name="Getino M."/>
            <person name="Pursley I."/>
            <person name="Horton D.L."/>
            <person name="Alikhan N.-F."/>
            <person name="Baker D."/>
            <person name="Gharbi K."/>
            <person name="Hall N."/>
            <person name="Watson M."/>
            <person name="Adriaenssens E.M."/>
            <person name="Foster-Nyarko E."/>
            <person name="Jarju S."/>
            <person name="Secka A."/>
            <person name="Antonio M."/>
            <person name="Oren A."/>
            <person name="Chaudhuri R."/>
            <person name="La Ragione R.M."/>
            <person name="Hildebrand F."/>
            <person name="Pallen M.J."/>
        </authorList>
    </citation>
    <scope>NUCLEOTIDE SEQUENCE [LARGE SCALE GENOMIC DNA]</scope>
    <source>
        <strain evidence="2 3">Sa2CUA10</strain>
    </source>
</reference>
<dbReference type="CDD" id="cd04301">
    <property type="entry name" value="NAT_SF"/>
    <property type="match status" value="1"/>
</dbReference>
<organism evidence="2 3">
    <name type="scientific">Fictibacillus norfolkensis</name>
    <dbReference type="NCBI Taxonomy" id="2762233"/>
    <lineage>
        <taxon>Bacteria</taxon>
        <taxon>Bacillati</taxon>
        <taxon>Bacillota</taxon>
        <taxon>Bacilli</taxon>
        <taxon>Bacillales</taxon>
        <taxon>Fictibacillaceae</taxon>
        <taxon>Fictibacillus</taxon>
    </lineage>
</organism>
<dbReference type="InterPro" id="IPR016181">
    <property type="entry name" value="Acyl_CoA_acyltransferase"/>
</dbReference>
<protein>
    <submittedName>
        <fullName evidence="2">GNAT family N-acetyltransferase</fullName>
    </submittedName>
</protein>
<name>A0ABR8SHE7_9BACL</name>
<accession>A0ABR8SHE7</accession>
<sequence>MIHMEIHNAKKQDLYKIIELDKKMIGSDHRKEEINQAIKDEKCLIMFQEDEIAAFLIYHTHFFDCSFISLIMVDPAHQRKGLGSSLLTHMTKISPTNKLFSSTNESNESMKKTFIRNHFKKSGFVDNLDEGDPEIIYFKSCY</sequence>
<dbReference type="InterPro" id="IPR000182">
    <property type="entry name" value="GNAT_dom"/>
</dbReference>
<dbReference type="Gene3D" id="3.40.630.30">
    <property type="match status" value="1"/>
</dbReference>
<evidence type="ECO:0000259" key="1">
    <source>
        <dbReference type="PROSITE" id="PS51186"/>
    </source>
</evidence>
<evidence type="ECO:0000313" key="2">
    <source>
        <dbReference type="EMBL" id="MBD7962917.1"/>
    </source>
</evidence>
<proteinExistence type="predicted"/>
<keyword evidence="3" id="KW-1185">Reference proteome</keyword>
<evidence type="ECO:0000313" key="3">
    <source>
        <dbReference type="Proteomes" id="UP000603641"/>
    </source>
</evidence>
<dbReference type="Proteomes" id="UP000603641">
    <property type="component" value="Unassembled WGS sequence"/>
</dbReference>